<organism evidence="1">
    <name type="scientific">Rhizophora mucronata</name>
    <name type="common">Asiatic mangrove</name>
    <dbReference type="NCBI Taxonomy" id="61149"/>
    <lineage>
        <taxon>Eukaryota</taxon>
        <taxon>Viridiplantae</taxon>
        <taxon>Streptophyta</taxon>
        <taxon>Embryophyta</taxon>
        <taxon>Tracheophyta</taxon>
        <taxon>Spermatophyta</taxon>
        <taxon>Magnoliopsida</taxon>
        <taxon>eudicotyledons</taxon>
        <taxon>Gunneridae</taxon>
        <taxon>Pentapetalae</taxon>
        <taxon>rosids</taxon>
        <taxon>fabids</taxon>
        <taxon>Malpighiales</taxon>
        <taxon>Rhizophoraceae</taxon>
        <taxon>Rhizophora</taxon>
    </lineage>
</organism>
<proteinExistence type="predicted"/>
<dbReference type="EMBL" id="GGEC01057729">
    <property type="protein sequence ID" value="MBX38213.1"/>
    <property type="molecule type" value="Transcribed_RNA"/>
</dbReference>
<accession>A0A2P2N6X5</accession>
<reference evidence="1" key="1">
    <citation type="submission" date="2018-02" db="EMBL/GenBank/DDBJ databases">
        <title>Rhizophora mucronata_Transcriptome.</title>
        <authorList>
            <person name="Meera S.P."/>
            <person name="Sreeshan A."/>
            <person name="Augustine A."/>
        </authorList>
    </citation>
    <scope>NUCLEOTIDE SEQUENCE</scope>
    <source>
        <tissue evidence="1">Leaf</tissue>
    </source>
</reference>
<name>A0A2P2N6X5_RHIMU</name>
<protein>
    <submittedName>
        <fullName evidence="1">Uncharacterized protein</fullName>
    </submittedName>
</protein>
<evidence type="ECO:0000313" key="1">
    <source>
        <dbReference type="EMBL" id="MBX38213.1"/>
    </source>
</evidence>
<dbReference type="AlphaFoldDB" id="A0A2P2N6X5"/>
<sequence>MRRYDGPYCIISKAGEF</sequence>